<dbReference type="RefSeq" id="WP_286288876.1">
    <property type="nucleotide sequence ID" value="NZ_JASXSZ010000003.1"/>
</dbReference>
<keyword evidence="10" id="KW-0143">Chaperone</keyword>
<evidence type="ECO:0000256" key="13">
    <source>
        <dbReference type="ARBA" id="ARBA00031538"/>
    </source>
</evidence>
<organism evidence="19 20">
    <name type="scientific">Microbacterium candidum</name>
    <dbReference type="NCBI Taxonomy" id="3041922"/>
    <lineage>
        <taxon>Bacteria</taxon>
        <taxon>Bacillati</taxon>
        <taxon>Actinomycetota</taxon>
        <taxon>Actinomycetes</taxon>
        <taxon>Micrococcales</taxon>
        <taxon>Microbacteriaceae</taxon>
        <taxon>Microbacterium</taxon>
    </lineage>
</organism>
<dbReference type="PANTHER" id="PTHR12428:SF65">
    <property type="entry name" value="CYTOCHROME C OXIDASE ASSEMBLY PROTEIN COX18, MITOCHONDRIAL"/>
    <property type="match status" value="1"/>
</dbReference>
<keyword evidence="20" id="KW-1185">Reference proteome</keyword>
<dbReference type="PANTHER" id="PTHR12428">
    <property type="entry name" value="OXA1"/>
    <property type="match status" value="1"/>
</dbReference>
<comment type="subunit">
    <text evidence="12">Interacts with the Sec translocase complex via SecD. Specifically interacts with transmembrane segments of nascent integral membrane proteins during membrane integration.</text>
</comment>
<gene>
    <name evidence="19" type="primary">yidC</name>
    <name evidence="19" type="ORF">QSV35_11415</name>
</gene>
<evidence type="ECO:0000256" key="5">
    <source>
        <dbReference type="ARBA" id="ARBA00022475"/>
    </source>
</evidence>
<evidence type="ECO:0000256" key="8">
    <source>
        <dbReference type="ARBA" id="ARBA00022989"/>
    </source>
</evidence>
<comment type="caution">
    <text evidence="19">The sequence shown here is derived from an EMBL/GenBank/DDBJ whole genome shotgun (WGS) entry which is preliminary data.</text>
</comment>
<dbReference type="EMBL" id="JASXSZ010000003">
    <property type="protein sequence ID" value="MDL9979940.1"/>
    <property type="molecule type" value="Genomic_DNA"/>
</dbReference>
<evidence type="ECO:0000256" key="17">
    <source>
        <dbReference type="SAM" id="Phobius"/>
    </source>
</evidence>
<evidence type="ECO:0000256" key="16">
    <source>
        <dbReference type="RuleBase" id="RU003945"/>
    </source>
</evidence>
<evidence type="ECO:0000256" key="4">
    <source>
        <dbReference type="ARBA" id="ARBA00022448"/>
    </source>
</evidence>
<dbReference type="InterPro" id="IPR001708">
    <property type="entry name" value="YidC/ALB3/OXA1/COX18"/>
</dbReference>
<evidence type="ECO:0000256" key="2">
    <source>
        <dbReference type="ARBA" id="ARBA00010527"/>
    </source>
</evidence>
<keyword evidence="9 17" id="KW-0472">Membrane</keyword>
<keyword evidence="4" id="KW-0813">Transport</keyword>
<evidence type="ECO:0000256" key="9">
    <source>
        <dbReference type="ARBA" id="ARBA00023136"/>
    </source>
</evidence>
<comment type="subcellular location">
    <subcellularLocation>
        <location evidence="1">Cell membrane</location>
        <topology evidence="1">Multi-pass membrane protein</topology>
    </subcellularLocation>
    <subcellularLocation>
        <location evidence="16">Membrane</location>
        <topology evidence="16">Multi-pass membrane protein</topology>
    </subcellularLocation>
</comment>
<dbReference type="Pfam" id="PF02096">
    <property type="entry name" value="60KD_IMP"/>
    <property type="match status" value="1"/>
</dbReference>
<dbReference type="InterPro" id="IPR047196">
    <property type="entry name" value="YidC_ALB_C"/>
</dbReference>
<evidence type="ECO:0000256" key="1">
    <source>
        <dbReference type="ARBA" id="ARBA00004651"/>
    </source>
</evidence>
<feature type="transmembrane region" description="Helical" evidence="17">
    <location>
        <begin position="6"/>
        <end position="23"/>
    </location>
</feature>
<reference evidence="19 20" key="1">
    <citation type="submission" date="2023-06" db="EMBL/GenBank/DDBJ databases">
        <title>Microbacterium sp. nov., isolated from a waste landfill.</title>
        <authorList>
            <person name="Wen W."/>
        </authorList>
    </citation>
    <scope>NUCLEOTIDE SEQUENCE [LARGE SCALE GENOMIC DNA]</scope>
    <source>
        <strain evidence="19 20">ASV49</strain>
    </source>
</reference>
<evidence type="ECO:0000256" key="12">
    <source>
        <dbReference type="ARBA" id="ARBA00026028"/>
    </source>
</evidence>
<proteinExistence type="inferred from homology"/>
<evidence type="ECO:0000256" key="11">
    <source>
        <dbReference type="ARBA" id="ARBA00025034"/>
    </source>
</evidence>
<feature type="transmembrane region" description="Helical" evidence="17">
    <location>
        <begin position="101"/>
        <end position="122"/>
    </location>
</feature>
<feature type="transmembrane region" description="Helical" evidence="17">
    <location>
        <begin position="30"/>
        <end position="51"/>
    </location>
</feature>
<evidence type="ECO:0000256" key="6">
    <source>
        <dbReference type="ARBA" id="ARBA00022692"/>
    </source>
</evidence>
<dbReference type="NCBIfam" id="TIGR03592">
    <property type="entry name" value="yidC_oxa1_cterm"/>
    <property type="match status" value="1"/>
</dbReference>
<dbReference type="Proteomes" id="UP001235064">
    <property type="component" value="Unassembled WGS sequence"/>
</dbReference>
<evidence type="ECO:0000256" key="3">
    <source>
        <dbReference type="ARBA" id="ARBA00015325"/>
    </source>
</evidence>
<comment type="similarity">
    <text evidence="2">Belongs to the OXA1/ALB3/YidC family. Type 1 subfamily.</text>
</comment>
<evidence type="ECO:0000256" key="15">
    <source>
        <dbReference type="ARBA" id="ARBA00033342"/>
    </source>
</evidence>
<feature type="domain" description="Membrane insertase YidC/Oxa/ALB C-terminal" evidence="18">
    <location>
        <begin position="38"/>
        <end position="242"/>
    </location>
</feature>
<evidence type="ECO:0000259" key="18">
    <source>
        <dbReference type="Pfam" id="PF02096"/>
    </source>
</evidence>
<evidence type="ECO:0000313" key="19">
    <source>
        <dbReference type="EMBL" id="MDL9979940.1"/>
    </source>
</evidence>
<keyword evidence="7" id="KW-0653">Protein transport</keyword>
<dbReference type="InterPro" id="IPR028055">
    <property type="entry name" value="YidC/Oxa/ALB_C"/>
</dbReference>
<protein>
    <recommendedName>
        <fullName evidence="3">Membrane protein insertase YidC</fullName>
    </recommendedName>
    <alternativeName>
        <fullName evidence="15">Foldase YidC</fullName>
    </alternativeName>
    <alternativeName>
        <fullName evidence="14">Membrane integrase YidC</fullName>
    </alternativeName>
    <alternativeName>
        <fullName evidence="13">Membrane protein YidC</fullName>
    </alternativeName>
</protein>
<feature type="transmembrane region" description="Helical" evidence="17">
    <location>
        <begin position="214"/>
        <end position="236"/>
    </location>
</feature>
<evidence type="ECO:0000256" key="7">
    <source>
        <dbReference type="ARBA" id="ARBA00022927"/>
    </source>
</evidence>
<sequence length="251" mass="26269">MDIYAFPPVAAILSAAYSFLMQLAQLLEPLAGAAAAATAVILLTLLVRAALIPVGISQAKAEQTRSRLAPKLKALQQKHKKDPERLQRETMKLYADEKASPFAGCLPMLAQAPVVAIVYAVFLHPAIAGHPNALLAHHLFGVPLGASVVGSIASGTATAATFTVFALVIAVIVVVAELTRRAFRLPSDGDAAAGPLAGAGMARVAGALQFTTAVFALFVPLAAALYLATTVAWTLAQRVILRRRYPLETTV</sequence>
<evidence type="ECO:0000256" key="10">
    <source>
        <dbReference type="ARBA" id="ARBA00023186"/>
    </source>
</evidence>
<accession>A0ABT7MZQ9</accession>
<keyword evidence="5" id="KW-1003">Cell membrane</keyword>
<keyword evidence="8 17" id="KW-1133">Transmembrane helix</keyword>
<evidence type="ECO:0000313" key="20">
    <source>
        <dbReference type="Proteomes" id="UP001235064"/>
    </source>
</evidence>
<name>A0ABT7MZQ9_9MICO</name>
<dbReference type="CDD" id="cd20070">
    <property type="entry name" value="5TM_YidC_Alb3"/>
    <property type="match status" value="1"/>
</dbReference>
<evidence type="ECO:0000256" key="14">
    <source>
        <dbReference type="ARBA" id="ARBA00033245"/>
    </source>
</evidence>
<comment type="function">
    <text evidence="11">Required for the insertion and/or proper folding and/or complex formation of integral membrane proteins into the membrane. Involved in integration of membrane proteins that insert both dependently and independently of the Sec translocase complex, as well as at least some lipoproteins. Aids folding of multispanning membrane proteins.</text>
</comment>
<keyword evidence="6 16" id="KW-0812">Transmembrane</keyword>
<feature type="transmembrane region" description="Helical" evidence="17">
    <location>
        <begin position="134"/>
        <end position="153"/>
    </location>
</feature>
<feature type="transmembrane region" description="Helical" evidence="17">
    <location>
        <begin position="159"/>
        <end position="179"/>
    </location>
</feature>